<accession>A0A815HNT3</accession>
<dbReference type="GO" id="GO:0008270">
    <property type="term" value="F:zinc ion binding"/>
    <property type="evidence" value="ECO:0007669"/>
    <property type="project" value="UniProtKB-KW"/>
</dbReference>
<dbReference type="InterPro" id="IPR001258">
    <property type="entry name" value="NHL_repeat"/>
</dbReference>
<dbReference type="InterPro" id="IPR000157">
    <property type="entry name" value="TIR_dom"/>
</dbReference>
<proteinExistence type="predicted"/>
<dbReference type="InterPro" id="IPR035897">
    <property type="entry name" value="Toll_tir_struct_dom_sf"/>
</dbReference>
<protein>
    <recommendedName>
        <fullName evidence="3">TIR domain-containing protein</fullName>
    </recommendedName>
</protein>
<dbReference type="InterPro" id="IPR050952">
    <property type="entry name" value="TRIM-NHL_E3_ligases"/>
</dbReference>
<evidence type="ECO:0000256" key="2">
    <source>
        <dbReference type="PROSITE-ProRule" id="PRU00504"/>
    </source>
</evidence>
<dbReference type="SUPFAM" id="SSF101898">
    <property type="entry name" value="NHL repeat"/>
    <property type="match status" value="2"/>
</dbReference>
<dbReference type="CDD" id="cd05819">
    <property type="entry name" value="NHL"/>
    <property type="match status" value="2"/>
</dbReference>
<feature type="repeat" description="NHL" evidence="2">
    <location>
        <begin position="883"/>
        <end position="922"/>
    </location>
</feature>
<dbReference type="SUPFAM" id="SSF52200">
    <property type="entry name" value="Toll/Interleukin receptor TIR domain"/>
    <property type="match status" value="1"/>
</dbReference>
<dbReference type="PANTHER" id="PTHR24104:SF25">
    <property type="entry name" value="PROTEIN LIN-41"/>
    <property type="match status" value="1"/>
</dbReference>
<dbReference type="Gene3D" id="3.40.50.10140">
    <property type="entry name" value="Toll/interleukin-1 receptor homology (TIR) domain"/>
    <property type="match status" value="1"/>
</dbReference>
<gene>
    <name evidence="4" type="ORF">IZO911_LOCUS36987</name>
    <name evidence="5" type="ORF">JYZ213_LOCUS37119</name>
</gene>
<name>A0A815HNT3_9BILA</name>
<evidence type="ECO:0000313" key="6">
    <source>
        <dbReference type="Proteomes" id="UP000663860"/>
    </source>
</evidence>
<evidence type="ECO:0000313" key="5">
    <source>
        <dbReference type="EMBL" id="CAF1389430.1"/>
    </source>
</evidence>
<dbReference type="GO" id="GO:0007165">
    <property type="term" value="P:signal transduction"/>
    <property type="evidence" value="ECO:0007669"/>
    <property type="project" value="InterPro"/>
</dbReference>
<comment type="caution">
    <text evidence="4">The sequence shown here is derived from an EMBL/GenBank/DDBJ whole genome shotgun (WGS) entry which is preliminary data.</text>
</comment>
<dbReference type="Proteomes" id="UP000663860">
    <property type="component" value="Unassembled WGS sequence"/>
</dbReference>
<dbReference type="PROSITE" id="PS51125">
    <property type="entry name" value="NHL"/>
    <property type="match status" value="2"/>
</dbReference>
<feature type="domain" description="TIR" evidence="3">
    <location>
        <begin position="515"/>
        <end position="609"/>
    </location>
</feature>
<dbReference type="InterPro" id="IPR011042">
    <property type="entry name" value="6-blade_b-propeller_TolB-like"/>
</dbReference>
<dbReference type="Pfam" id="PF13676">
    <property type="entry name" value="TIR_2"/>
    <property type="match status" value="1"/>
</dbReference>
<dbReference type="EMBL" id="CAJNOE010000899">
    <property type="protein sequence ID" value="CAF1355025.1"/>
    <property type="molecule type" value="Genomic_DNA"/>
</dbReference>
<organism evidence="4 6">
    <name type="scientific">Adineta steineri</name>
    <dbReference type="NCBI Taxonomy" id="433720"/>
    <lineage>
        <taxon>Eukaryota</taxon>
        <taxon>Metazoa</taxon>
        <taxon>Spiralia</taxon>
        <taxon>Gnathifera</taxon>
        <taxon>Rotifera</taxon>
        <taxon>Eurotatoria</taxon>
        <taxon>Bdelloidea</taxon>
        <taxon>Adinetida</taxon>
        <taxon>Adinetidae</taxon>
        <taxon>Adineta</taxon>
    </lineage>
</organism>
<reference evidence="4" key="1">
    <citation type="submission" date="2021-02" db="EMBL/GenBank/DDBJ databases">
        <authorList>
            <person name="Nowell W R."/>
        </authorList>
    </citation>
    <scope>NUCLEOTIDE SEQUENCE</scope>
</reference>
<dbReference type="EMBL" id="CAJNOG010000962">
    <property type="protein sequence ID" value="CAF1389430.1"/>
    <property type="molecule type" value="Genomic_DNA"/>
</dbReference>
<dbReference type="Proteomes" id="UP000663845">
    <property type="component" value="Unassembled WGS sequence"/>
</dbReference>
<feature type="repeat" description="NHL" evidence="2">
    <location>
        <begin position="1189"/>
        <end position="1220"/>
    </location>
</feature>
<dbReference type="Gene3D" id="2.120.10.30">
    <property type="entry name" value="TolB, C-terminal domain"/>
    <property type="match status" value="2"/>
</dbReference>
<evidence type="ECO:0000259" key="3">
    <source>
        <dbReference type="Pfam" id="PF13676"/>
    </source>
</evidence>
<evidence type="ECO:0000313" key="4">
    <source>
        <dbReference type="EMBL" id="CAF1355025.1"/>
    </source>
</evidence>
<keyword evidence="1" id="KW-0677">Repeat</keyword>
<dbReference type="Gene3D" id="2.40.10.500">
    <property type="match status" value="2"/>
</dbReference>
<evidence type="ECO:0000256" key="1">
    <source>
        <dbReference type="ARBA" id="ARBA00022737"/>
    </source>
</evidence>
<dbReference type="PANTHER" id="PTHR24104">
    <property type="entry name" value="E3 UBIQUITIN-PROTEIN LIGASE NHLRC1-RELATED"/>
    <property type="match status" value="1"/>
</dbReference>
<sequence length="1604" mass="182389">MEELDYATLETTKPNYLNMLQQIDKLSSLPTNLNITEIETIFNNITENIDRILVPMVLQKRSIFLITTLNIIVRISAIDGSDLFISRQPFHSMFKKLNDLIDCIYNKKDDLPVIGSDILDTILLNLVKDNFIEICFQRLLSNETVTAEGNILQGSNVIQSTHFATYILKYLDCVETNEESLQEKSIEFHDIVAQYLAHAGYFAGRGVIRSNKEFSNNYTSLMISFQKFINNYLTNTNEYVSSRILSVAESILNLLWSLTDKLAIISIFIDIGYIQKIIQWIRTDIFASHIHVIGIPIVNTVYNLTRDKTALKQLRTEKAFDSLMKRKQLIYNENNSKLTRIYGWALIALATSDEQSEDDKKLILDTSEKLYELCKETDQKDDLIFGGYHLSELLELLDRAFTNTYVIKHMMEDKINEKSTAIQYFTELFLSLYGALLDPEPDELEKRAVKCLLRILLQISSYPEYLKQLVDNDRFCIIIESLANRPKRDDAKRIWCNIQQIMSTNERKEEMSSKIYISYDHTDEEFCKEFVKELRKRMTIPIWVDYEKVDLSDDMWEYVSPNIISATIVIILASTAYGESTDKFQELSYIISTNKSRDENKRLIVVATKPNFNFNRSWMKDLLHDETMISYENNIGHMVWNVWEQTGVLKKPRIKCLNWLFKIGRRETAHSNGFSTKILKSIPANDKVYFQKKSSQVDGSTTILLPSKTYSSQSIVTGLMTQTGSVSGSTWPKFSPNATWNPNGITIANRSIVGEGPTGIFVNTNNTIYIANKEKNTIVIWHEESVNPTKIIYGNFTQPTSIFVTSNGDIYIGDGEYRSGQVQKWIAETNIFVTIMNVSAQCAGLFADINNTLYCSMLFHHQVVKRSLNDSVMASNRVAAGTGSLGKASNQLNFPFGIFVDVNFDLYVADTSNDRVQLFQPGESNGITVAGETSLNPTVTLSSPTGIILDAEKYLFIVDQNRNRIVGSDLNGFRCLVGCHEVEGLQSNQLSEPFSFGFDRSGNMFVTDQWNHRIQKFLLIKDSYVVSFNQPKLCPTATWNPNGIIFANHSIVGHRPTAIFVNSNNTIYVANRENNTIVMWHEERVNLTKIIHGNFTQSNSLFVTLNGDIYIDDGEKNGQVQKWSAETNKFNIVMNVNSSCYGLFIDINNTLYCSMSNHHQVVKRSLDDVVITLNHVAAGTGIAGDHSNQLNNPRGIFVDVNLNLYVADCFNHRVQLFQLGQSNGITVANEYVSYELSFTVGFDCPSGIILDAEKNLFIVDQNKNRIIGSGLHGFRCLVGCDEVDSQSNQLSSPFSLSFDRYGNMLVTDQSNNQIQKFQYFEESCMNTSSAVQTVYTSKLTTNSSTYFLECFWPRSYYEAIQVNVRTSGRYTIISNSSMDTFGAIYKNYFNPSDPEKNQGVYDYNNCKPNQFKLPVDLETSVTYILVVTTWRSNETGAFTIFVSGPDIVTLKNISSPSAIEIPYPSAVQSNYSSAAQSNYSSELNTSSQTYSRNCREVNYYYQTIRMNVMETGYYALSSSSSMNTFGDIYKDDFNPMNPVENLLLQNYRSCAYRDFKLIVYLHTDTTYILVVTTFNPNFIGNFSILTSGPNNITLNPYSKYFVNY</sequence>